<evidence type="ECO:0000256" key="4">
    <source>
        <dbReference type="ARBA" id="ARBA00022692"/>
    </source>
</evidence>
<evidence type="ECO:0000256" key="3">
    <source>
        <dbReference type="ARBA" id="ARBA00022475"/>
    </source>
</evidence>
<name>A0A2I7N5I0_9NEIS</name>
<feature type="transmembrane region" description="Helical" evidence="7">
    <location>
        <begin position="53"/>
        <end position="73"/>
    </location>
</feature>
<feature type="transmembrane region" description="Helical" evidence="7">
    <location>
        <begin position="311"/>
        <end position="335"/>
    </location>
</feature>
<dbReference type="OrthoDB" id="9766690at2"/>
<evidence type="ECO:0000313" key="8">
    <source>
        <dbReference type="EMBL" id="AUR51724.1"/>
    </source>
</evidence>
<dbReference type="EMBL" id="CP024847">
    <property type="protein sequence ID" value="AUR51724.1"/>
    <property type="molecule type" value="Genomic_DNA"/>
</dbReference>
<keyword evidence="6 7" id="KW-0472">Membrane</keyword>
<proteinExistence type="predicted"/>
<evidence type="ECO:0000256" key="2">
    <source>
        <dbReference type="ARBA" id="ARBA00022448"/>
    </source>
</evidence>
<evidence type="ECO:0000256" key="5">
    <source>
        <dbReference type="ARBA" id="ARBA00022989"/>
    </source>
</evidence>
<feature type="transmembrane region" description="Helical" evidence="7">
    <location>
        <begin position="271"/>
        <end position="291"/>
    </location>
</feature>
<keyword evidence="2" id="KW-0813">Transport</keyword>
<feature type="transmembrane region" description="Helical" evidence="7">
    <location>
        <begin position="162"/>
        <end position="180"/>
    </location>
</feature>
<dbReference type="Proteomes" id="UP000236655">
    <property type="component" value="Chromosome"/>
</dbReference>
<protein>
    <submittedName>
        <fullName evidence="8">Dicarboxylate/amino acid:cation symporter</fullName>
    </submittedName>
</protein>
<evidence type="ECO:0000256" key="7">
    <source>
        <dbReference type="SAM" id="Phobius"/>
    </source>
</evidence>
<dbReference type="InterPro" id="IPR001991">
    <property type="entry name" value="Na-dicarboxylate_symporter"/>
</dbReference>
<dbReference type="Pfam" id="PF00375">
    <property type="entry name" value="SDF"/>
    <property type="match status" value="1"/>
</dbReference>
<feature type="transmembrane region" description="Helical" evidence="7">
    <location>
        <begin position="356"/>
        <end position="376"/>
    </location>
</feature>
<dbReference type="KEGG" id="nba:CUN60_05245"/>
<dbReference type="RefSeq" id="WP_102951023.1">
    <property type="nucleotide sequence ID" value="NZ_CP024847.1"/>
</dbReference>
<dbReference type="PANTHER" id="PTHR42865:SF7">
    <property type="entry name" value="PROTON_GLUTAMATE-ASPARTATE SYMPORTER"/>
    <property type="match status" value="1"/>
</dbReference>
<dbReference type="PANTHER" id="PTHR42865">
    <property type="entry name" value="PROTON/GLUTAMATE-ASPARTATE SYMPORTER"/>
    <property type="match status" value="1"/>
</dbReference>
<evidence type="ECO:0000313" key="9">
    <source>
        <dbReference type="Proteomes" id="UP000236655"/>
    </source>
</evidence>
<dbReference type="SUPFAM" id="SSF118215">
    <property type="entry name" value="Proton glutamate symport protein"/>
    <property type="match status" value="1"/>
</dbReference>
<feature type="transmembrane region" description="Helical" evidence="7">
    <location>
        <begin position="201"/>
        <end position="221"/>
    </location>
</feature>
<dbReference type="PRINTS" id="PR00173">
    <property type="entry name" value="EDTRNSPORT"/>
</dbReference>
<feature type="transmembrane region" description="Helical" evidence="7">
    <location>
        <begin position="12"/>
        <end position="33"/>
    </location>
</feature>
<reference evidence="9" key="1">
    <citation type="submission" date="2017-11" db="EMBL/GenBank/DDBJ databases">
        <authorList>
            <person name="Chan K.G."/>
            <person name="Lee L.S."/>
        </authorList>
    </citation>
    <scope>NUCLEOTIDE SEQUENCE [LARGE SCALE GENOMIC DNA]</scope>
    <source>
        <strain evidence="9">DSM 100970</strain>
    </source>
</reference>
<feature type="transmembrane region" description="Helical" evidence="7">
    <location>
        <begin position="85"/>
        <end position="108"/>
    </location>
</feature>
<dbReference type="GO" id="GO:0015293">
    <property type="term" value="F:symporter activity"/>
    <property type="evidence" value="ECO:0007669"/>
    <property type="project" value="UniProtKB-KW"/>
</dbReference>
<evidence type="ECO:0000256" key="6">
    <source>
        <dbReference type="ARBA" id="ARBA00023136"/>
    </source>
</evidence>
<dbReference type="GO" id="GO:0005886">
    <property type="term" value="C:plasma membrane"/>
    <property type="evidence" value="ECO:0007669"/>
    <property type="project" value="UniProtKB-SubCell"/>
</dbReference>
<keyword evidence="9" id="KW-1185">Reference proteome</keyword>
<organism evidence="8 9">
    <name type="scientific">Aquella oligotrophica</name>
    <dbReference type="NCBI Taxonomy" id="2067065"/>
    <lineage>
        <taxon>Bacteria</taxon>
        <taxon>Pseudomonadati</taxon>
        <taxon>Pseudomonadota</taxon>
        <taxon>Betaproteobacteria</taxon>
        <taxon>Neisseriales</taxon>
        <taxon>Neisseriaceae</taxon>
        <taxon>Aquella</taxon>
    </lineage>
</organism>
<evidence type="ECO:0000256" key="1">
    <source>
        <dbReference type="ARBA" id="ARBA00004651"/>
    </source>
</evidence>
<dbReference type="InterPro" id="IPR036458">
    <property type="entry name" value="Na:dicarbo_symporter_sf"/>
</dbReference>
<feature type="transmembrane region" description="Helical" evidence="7">
    <location>
        <begin position="233"/>
        <end position="259"/>
    </location>
</feature>
<keyword evidence="4 7" id="KW-0812">Transmembrane</keyword>
<gene>
    <name evidence="8" type="ORF">CUN60_05245</name>
</gene>
<sequence>MAIQTKKKSNLGRYIVIALIAGIVVGQLVHMGVGNPERIKEIASKLDIVSSMFLRMLKMIIAPLVFTTLVAGIAKMGDSKSLGRLFFKSMFIFITGGFIALLLGIVLIEVFKPGVALHDVLASGLANIHQDPNLCTNCQMDLKKFLEGIIPSSMVQGFVENHILQVVVVAIFFGVAGVAIGEDVAPVFEFFDMVAKIIFKITGYIMNLAPFAVFSAVSSMVMSSGVKVISSYLIYLLEFYLGLAILWVLIIAIGTIIVGKPLFSLLRNLSSLFVLSFASSSSEVALPGVLVELEKFGVSRKISGFVIPMGYSFNLLASMLNCTFATMFIIQLYGYHPTLLQEVTMLLMLMLTSKGIAGVPRVSLVIVAATLAAFGYPEAGVLILFPVDGFLDMGRSATNVFANAMAAVFVDRWEKGHNHQ</sequence>
<keyword evidence="5 7" id="KW-1133">Transmembrane helix</keyword>
<accession>A0A2I7N5I0</accession>
<dbReference type="AlphaFoldDB" id="A0A2I7N5I0"/>
<dbReference type="Gene3D" id="1.10.3860.10">
    <property type="entry name" value="Sodium:dicarboxylate symporter"/>
    <property type="match status" value="1"/>
</dbReference>
<comment type="subcellular location">
    <subcellularLocation>
        <location evidence="1">Cell membrane</location>
        <topology evidence="1">Multi-pass membrane protein</topology>
    </subcellularLocation>
</comment>
<dbReference type="GO" id="GO:0006835">
    <property type="term" value="P:dicarboxylic acid transport"/>
    <property type="evidence" value="ECO:0007669"/>
    <property type="project" value="TreeGrafter"/>
</dbReference>
<keyword evidence="3" id="KW-1003">Cell membrane</keyword>